<dbReference type="EMBL" id="NNAY01000066">
    <property type="protein sequence ID" value="OXU31355.1"/>
    <property type="molecule type" value="Genomic_DNA"/>
</dbReference>
<proteinExistence type="predicted"/>
<dbReference type="SMART" id="SM00225">
    <property type="entry name" value="BTB"/>
    <property type="match status" value="1"/>
</dbReference>
<evidence type="ECO:0000259" key="1">
    <source>
        <dbReference type="PROSITE" id="PS50097"/>
    </source>
</evidence>
<dbReference type="AlphaFoldDB" id="A0A232FL25"/>
<evidence type="ECO:0000313" key="2">
    <source>
        <dbReference type="EMBL" id="OXU31355.1"/>
    </source>
</evidence>
<dbReference type="Pfam" id="PF00651">
    <property type="entry name" value="BTB"/>
    <property type="match status" value="1"/>
</dbReference>
<dbReference type="FunFam" id="3.30.710.10:FF:000159">
    <property type="entry name" value="Speckle-type POZ protein B"/>
    <property type="match status" value="1"/>
</dbReference>
<dbReference type="InterPro" id="IPR011333">
    <property type="entry name" value="SKP1/BTB/POZ_sf"/>
</dbReference>
<dbReference type="InterPro" id="IPR000210">
    <property type="entry name" value="BTB/POZ_dom"/>
</dbReference>
<evidence type="ECO:0000313" key="3">
    <source>
        <dbReference type="Proteomes" id="UP000215335"/>
    </source>
</evidence>
<dbReference type="STRING" id="543379.A0A232FL25"/>
<dbReference type="Gene3D" id="3.30.710.10">
    <property type="entry name" value="Potassium Channel Kv1.1, Chain A"/>
    <property type="match status" value="1"/>
</dbReference>
<dbReference type="PANTHER" id="PTHR24413">
    <property type="entry name" value="SPECKLE-TYPE POZ PROTEIN"/>
    <property type="match status" value="1"/>
</dbReference>
<protein>
    <recommendedName>
        <fullName evidence="1">BTB domain-containing protein</fullName>
    </recommendedName>
</protein>
<feature type="domain" description="BTB" evidence="1">
    <location>
        <begin position="82"/>
        <end position="145"/>
    </location>
</feature>
<reference evidence="2 3" key="1">
    <citation type="journal article" date="2017" name="Curr. Biol.">
        <title>The Evolution of Venom by Co-option of Single-Copy Genes.</title>
        <authorList>
            <person name="Martinson E.O."/>
            <person name="Mrinalini"/>
            <person name="Kelkar Y.D."/>
            <person name="Chang C.H."/>
            <person name="Werren J.H."/>
        </authorList>
    </citation>
    <scope>NUCLEOTIDE SEQUENCE [LARGE SCALE GENOMIC DNA]</scope>
    <source>
        <strain evidence="2 3">Alberta</strain>
        <tissue evidence="2">Whole body</tissue>
    </source>
</reference>
<dbReference type="SUPFAM" id="SSF54695">
    <property type="entry name" value="POZ domain"/>
    <property type="match status" value="1"/>
</dbReference>
<organism evidence="2 3">
    <name type="scientific">Trichomalopsis sarcophagae</name>
    <dbReference type="NCBI Taxonomy" id="543379"/>
    <lineage>
        <taxon>Eukaryota</taxon>
        <taxon>Metazoa</taxon>
        <taxon>Ecdysozoa</taxon>
        <taxon>Arthropoda</taxon>
        <taxon>Hexapoda</taxon>
        <taxon>Insecta</taxon>
        <taxon>Pterygota</taxon>
        <taxon>Neoptera</taxon>
        <taxon>Endopterygota</taxon>
        <taxon>Hymenoptera</taxon>
        <taxon>Apocrita</taxon>
        <taxon>Proctotrupomorpha</taxon>
        <taxon>Chalcidoidea</taxon>
        <taxon>Pteromalidae</taxon>
        <taxon>Pteromalinae</taxon>
        <taxon>Trichomalopsis</taxon>
    </lineage>
</organism>
<keyword evidence="3" id="KW-1185">Reference proteome</keyword>
<dbReference type="OrthoDB" id="10249567at2759"/>
<dbReference type="Proteomes" id="UP000215335">
    <property type="component" value="Unassembled WGS sequence"/>
</dbReference>
<sequence length="243" mass="27871">MEKMRNVHIAQGLFDIQHSHFPRKDVFDKYLCDDSLTIKFRIRFRNSITYDESQANPDGASAISKQSIQEDFGKLLKVPKFSDVTVVVGDKEFPAHKNILSARCRVFAAMFDHDMKENKENVVKFDKEDPVIMAEVLHFIYTGNVRNVGKLATDLLAAADRYHLDALRFMCEETLIAKLSLENVGEILKLVDRYETTRLHKSAMTFLATYRSKFVATEDYDAIMESLSPALLLKVSKLLMQRP</sequence>
<comment type="caution">
    <text evidence="2">The sequence shown here is derived from an EMBL/GenBank/DDBJ whole genome shotgun (WGS) entry which is preliminary data.</text>
</comment>
<dbReference type="PROSITE" id="PS50097">
    <property type="entry name" value="BTB"/>
    <property type="match status" value="1"/>
</dbReference>
<accession>A0A232FL25</accession>
<name>A0A232FL25_9HYME</name>
<gene>
    <name evidence="2" type="ORF">TSAR_002096</name>
</gene>